<name>A0A6M7TKL2_9HYPH</name>
<organism evidence="1 2">
    <name type="scientific">Mesorhizobium jarvisii</name>
    <dbReference type="NCBI Taxonomy" id="1777867"/>
    <lineage>
        <taxon>Bacteria</taxon>
        <taxon>Pseudomonadati</taxon>
        <taxon>Pseudomonadota</taxon>
        <taxon>Alphaproteobacteria</taxon>
        <taxon>Hyphomicrobiales</taxon>
        <taxon>Phyllobacteriaceae</taxon>
        <taxon>Mesorhizobium</taxon>
    </lineage>
</organism>
<dbReference type="AlphaFoldDB" id="A0A6M7TKL2"/>
<dbReference type="EMBL" id="QZXA01000019">
    <property type="protein sequence ID" value="RJT28655.1"/>
    <property type="molecule type" value="Genomic_DNA"/>
</dbReference>
<accession>A0A6M7TKL2</accession>
<dbReference type="Proteomes" id="UP000275530">
    <property type="component" value="Unassembled WGS sequence"/>
</dbReference>
<gene>
    <name evidence="1" type="ORF">D3242_31185</name>
</gene>
<protein>
    <submittedName>
        <fullName evidence="1">Uncharacterized protein</fullName>
    </submittedName>
</protein>
<evidence type="ECO:0000313" key="1">
    <source>
        <dbReference type="EMBL" id="RJT28655.1"/>
    </source>
</evidence>
<keyword evidence="2" id="KW-1185">Reference proteome</keyword>
<comment type="caution">
    <text evidence="1">The sequence shown here is derived from an EMBL/GenBank/DDBJ whole genome shotgun (WGS) entry which is preliminary data.</text>
</comment>
<sequence>MGDGVLVEDNIWAASLEVYIRNWKWVVGYIFLAGGLALLNRFIHINSGASIFVGVMVSSFLAIPAHIAVLTQLDPDQVSDWLKERPKAFFTFVKRCLLLGFLGAIGPLAFGIVMVIGGIRPSVAMLAALLVWVLSGIAAFAKWGTMLPAVIADDDQTLAVAGQRGSKVFGYAFPRLLISFGLLTVLFVAILMLLASLLGIDPKDSSPASFILPVIGAMIGAYQIVMTSVVLSRSYLRAQPAARRMADKSLLSFRT</sequence>
<evidence type="ECO:0000313" key="2">
    <source>
        <dbReference type="Proteomes" id="UP000275530"/>
    </source>
</evidence>
<reference evidence="1 2" key="1">
    <citation type="submission" date="2018-09" db="EMBL/GenBank/DDBJ databases">
        <title>Mesorhizobium carmichaelinearum sp. nov. isolated from Carmichaelinea spp. root nodules in New Zealand.</title>
        <authorList>
            <person name="De Meyer S.E."/>
        </authorList>
    </citation>
    <scope>NUCLEOTIDE SEQUENCE [LARGE SCALE GENOMIC DNA]</scope>
    <source>
        <strain evidence="1 2">LMG 28313</strain>
    </source>
</reference>
<proteinExistence type="predicted"/>